<name>A0A101MJM7_PENFR</name>
<dbReference type="Proteomes" id="UP000055045">
    <property type="component" value="Unassembled WGS sequence"/>
</dbReference>
<proteinExistence type="predicted"/>
<evidence type="ECO:0000313" key="2">
    <source>
        <dbReference type="Proteomes" id="UP000055045"/>
    </source>
</evidence>
<keyword evidence="2" id="KW-1185">Reference proteome</keyword>
<sequence length="85" mass="9576">MSGGKCTYMGPYLTAGLRRTKRRRQDTMENSSGRIGGFAFPGSPSHFFCKPPECGFSHGTVEPWPDPGDLAFYSLSLPFFFFFFF</sequence>
<accession>A0A101MJM7</accession>
<evidence type="ECO:0000313" key="1">
    <source>
        <dbReference type="EMBL" id="KUM61809.1"/>
    </source>
</evidence>
<gene>
    <name evidence="1" type="ORF">ACN42_g5285</name>
</gene>
<protein>
    <submittedName>
        <fullName evidence="1">Uncharacterized protein</fullName>
    </submittedName>
</protein>
<dbReference type="EMBL" id="LLXE01000120">
    <property type="protein sequence ID" value="KUM61809.1"/>
    <property type="molecule type" value="Genomic_DNA"/>
</dbReference>
<comment type="caution">
    <text evidence="1">The sequence shown here is derived from an EMBL/GenBank/DDBJ whole genome shotgun (WGS) entry which is preliminary data.</text>
</comment>
<dbReference type="AlphaFoldDB" id="A0A101MJM7"/>
<reference evidence="1 2" key="1">
    <citation type="submission" date="2015-10" db="EMBL/GenBank/DDBJ databases">
        <title>Genome sequencing of Penicillium freii.</title>
        <authorList>
            <person name="Nguyen H.D."/>
            <person name="Visagie C.M."/>
            <person name="Seifert K.A."/>
        </authorList>
    </citation>
    <scope>NUCLEOTIDE SEQUENCE [LARGE SCALE GENOMIC DNA]</scope>
    <source>
        <strain evidence="1 2">DAOM 242723</strain>
    </source>
</reference>
<organism evidence="1 2">
    <name type="scientific">Penicillium freii</name>
    <dbReference type="NCBI Taxonomy" id="48697"/>
    <lineage>
        <taxon>Eukaryota</taxon>
        <taxon>Fungi</taxon>
        <taxon>Dikarya</taxon>
        <taxon>Ascomycota</taxon>
        <taxon>Pezizomycotina</taxon>
        <taxon>Eurotiomycetes</taxon>
        <taxon>Eurotiomycetidae</taxon>
        <taxon>Eurotiales</taxon>
        <taxon>Aspergillaceae</taxon>
        <taxon>Penicillium</taxon>
    </lineage>
</organism>